<comment type="caution">
    <text evidence="2">The sequence shown here is derived from an EMBL/GenBank/DDBJ whole genome shotgun (WGS) entry which is preliminary data.</text>
</comment>
<keyword evidence="1" id="KW-1133">Transmembrane helix</keyword>
<keyword evidence="3" id="KW-1185">Reference proteome</keyword>
<name>A0A9W9ELI6_9EURO</name>
<gene>
    <name evidence="2" type="ORF">NUU61_008484</name>
</gene>
<dbReference type="EMBL" id="JAPMSZ010000011">
    <property type="protein sequence ID" value="KAJ5083905.1"/>
    <property type="molecule type" value="Genomic_DNA"/>
</dbReference>
<accession>A0A9W9ELI6</accession>
<reference evidence="2" key="1">
    <citation type="submission" date="2022-11" db="EMBL/GenBank/DDBJ databases">
        <authorList>
            <person name="Petersen C."/>
        </authorList>
    </citation>
    <scope>NUCLEOTIDE SEQUENCE</scope>
    <source>
        <strain evidence="2">IBT 34128</strain>
    </source>
</reference>
<evidence type="ECO:0000313" key="3">
    <source>
        <dbReference type="Proteomes" id="UP001141434"/>
    </source>
</evidence>
<reference evidence="2" key="2">
    <citation type="journal article" date="2023" name="IMA Fungus">
        <title>Comparative genomic study of the Penicillium genus elucidates a diverse pangenome and 15 lateral gene transfer events.</title>
        <authorList>
            <person name="Petersen C."/>
            <person name="Sorensen T."/>
            <person name="Nielsen M.R."/>
            <person name="Sondergaard T.E."/>
            <person name="Sorensen J.L."/>
            <person name="Fitzpatrick D.A."/>
            <person name="Frisvad J.C."/>
            <person name="Nielsen K.L."/>
        </authorList>
    </citation>
    <scope>NUCLEOTIDE SEQUENCE</scope>
    <source>
        <strain evidence="2">IBT 34128</strain>
    </source>
</reference>
<evidence type="ECO:0000256" key="1">
    <source>
        <dbReference type="SAM" id="Phobius"/>
    </source>
</evidence>
<organism evidence="2 3">
    <name type="scientific">Penicillium alfredii</name>
    <dbReference type="NCBI Taxonomy" id="1506179"/>
    <lineage>
        <taxon>Eukaryota</taxon>
        <taxon>Fungi</taxon>
        <taxon>Dikarya</taxon>
        <taxon>Ascomycota</taxon>
        <taxon>Pezizomycotina</taxon>
        <taxon>Eurotiomycetes</taxon>
        <taxon>Eurotiomycetidae</taxon>
        <taxon>Eurotiales</taxon>
        <taxon>Aspergillaceae</taxon>
        <taxon>Penicillium</taxon>
    </lineage>
</organism>
<dbReference type="GeneID" id="81398178"/>
<evidence type="ECO:0000313" key="2">
    <source>
        <dbReference type="EMBL" id="KAJ5083905.1"/>
    </source>
</evidence>
<dbReference type="RefSeq" id="XP_056507302.1">
    <property type="nucleotide sequence ID" value="XM_056659009.1"/>
</dbReference>
<dbReference type="Proteomes" id="UP001141434">
    <property type="component" value="Unassembled WGS sequence"/>
</dbReference>
<protein>
    <submittedName>
        <fullName evidence="2">Uncharacterized protein</fullName>
    </submittedName>
</protein>
<keyword evidence="1" id="KW-0812">Transmembrane</keyword>
<feature type="transmembrane region" description="Helical" evidence="1">
    <location>
        <begin position="50"/>
        <end position="71"/>
    </location>
</feature>
<keyword evidence="1" id="KW-0472">Membrane</keyword>
<sequence length="216" mass="22669">MSQKAMVKQLVKVAASPSKPTPPPAQEQEEPKLGCWAIVCLMPRGLKWCIFGSALTAVIVILVIFIAPWGAHKLKEDKMMKKVQPKEIVARGVPIMMSSALVSSPLSIAATETAVPSLKLGIAHPSFANTTTFQRLPSSSKARNATVTPSSGRCSGMSAATAAGCSMTSSSRPVKSCPSVSSNPRISYSWTRPPPGSSVFSVPITLTDAASSSTHC</sequence>
<proteinExistence type="predicted"/>
<dbReference type="AlphaFoldDB" id="A0A9W9ELI6"/>